<dbReference type="AlphaFoldDB" id="A0A371DT34"/>
<evidence type="ECO:0000256" key="3">
    <source>
        <dbReference type="ARBA" id="ARBA00023602"/>
    </source>
</evidence>
<accession>A0A371DT34</accession>
<organism evidence="7 8">
    <name type="scientific">Lentinus brumalis</name>
    <dbReference type="NCBI Taxonomy" id="2498619"/>
    <lineage>
        <taxon>Eukaryota</taxon>
        <taxon>Fungi</taxon>
        <taxon>Dikarya</taxon>
        <taxon>Basidiomycota</taxon>
        <taxon>Agaricomycotina</taxon>
        <taxon>Agaricomycetes</taxon>
        <taxon>Polyporales</taxon>
        <taxon>Polyporaceae</taxon>
        <taxon>Lentinus</taxon>
    </lineage>
</organism>
<evidence type="ECO:0000256" key="4">
    <source>
        <dbReference type="PROSITE-ProRule" id="PRU00339"/>
    </source>
</evidence>
<evidence type="ECO:0000313" key="8">
    <source>
        <dbReference type="Proteomes" id="UP000256964"/>
    </source>
</evidence>
<dbReference type="GO" id="GO:0051879">
    <property type="term" value="F:Hsp90 protein binding"/>
    <property type="evidence" value="ECO:0007669"/>
    <property type="project" value="InterPro"/>
</dbReference>
<evidence type="ECO:0000256" key="5">
    <source>
        <dbReference type="SAM" id="MobiDB-lite"/>
    </source>
</evidence>
<dbReference type="InterPro" id="IPR044059">
    <property type="entry name" value="Csn1/TTC4_wheel"/>
</dbReference>
<dbReference type="OrthoDB" id="1724687at2759"/>
<sequence length="322" mass="36795">MATQDNVPLPQRIPLDEKLAAFDNVPLFMKSLPEDGTDDVAISALQSLAYEGTPDENAQNFKEQGNEYFKAKRYREALGFYTQGVDAKPEDKALLEALLCNRAACNLELHNYGSVLRDCSKAISINPQSSKAAKLKEDKDRKERERQERIRQEQLKKARLQAAYKERNIIVNSVPDNVASNPYEPHFDPEDPTNSTMIFPVLFMYPQYATTDLISHFHEDTPFSAHISAMFPQNAPQPEWDKKGEYVDGKLVVFGWTKRRRLLKIGKKMTLRDVCNAAKAKDGEPYDGIEMNDGTLSFVVLPKGEEEQKWVEDFKKTRERKD</sequence>
<dbReference type="PANTHER" id="PTHR46035">
    <property type="entry name" value="TETRATRICOPEPTIDE REPEAT PROTEIN 4"/>
    <property type="match status" value="1"/>
</dbReference>
<comment type="similarity">
    <text evidence="3">Belongs to the TTC4 family.</text>
</comment>
<gene>
    <name evidence="7" type="ORF">OH76DRAFT_763397</name>
</gene>
<keyword evidence="2 4" id="KW-0802">TPR repeat</keyword>
<feature type="region of interest" description="Disordered" evidence="5">
    <location>
        <begin position="130"/>
        <end position="151"/>
    </location>
</feature>
<keyword evidence="1" id="KW-0677">Repeat</keyword>
<dbReference type="STRING" id="139420.A0A371DT34"/>
<dbReference type="InterPro" id="IPR019734">
    <property type="entry name" value="TPR_rpt"/>
</dbReference>
<dbReference type="GO" id="GO:0005634">
    <property type="term" value="C:nucleus"/>
    <property type="evidence" value="ECO:0007669"/>
    <property type="project" value="TreeGrafter"/>
</dbReference>
<dbReference type="Gene3D" id="1.25.40.10">
    <property type="entry name" value="Tetratricopeptide repeat domain"/>
    <property type="match status" value="1"/>
</dbReference>
<dbReference type="InterPro" id="IPR011990">
    <property type="entry name" value="TPR-like_helical_dom_sf"/>
</dbReference>
<dbReference type="GO" id="GO:0006457">
    <property type="term" value="P:protein folding"/>
    <property type="evidence" value="ECO:0007669"/>
    <property type="project" value="TreeGrafter"/>
</dbReference>
<dbReference type="Pfam" id="PF18972">
    <property type="entry name" value="Wheel"/>
    <property type="match status" value="1"/>
</dbReference>
<evidence type="ECO:0000259" key="6">
    <source>
        <dbReference type="Pfam" id="PF18972"/>
    </source>
</evidence>
<keyword evidence="8" id="KW-1185">Reference proteome</keyword>
<evidence type="ECO:0000256" key="1">
    <source>
        <dbReference type="ARBA" id="ARBA00022737"/>
    </source>
</evidence>
<dbReference type="GO" id="GO:0005829">
    <property type="term" value="C:cytosol"/>
    <property type="evidence" value="ECO:0007669"/>
    <property type="project" value="TreeGrafter"/>
</dbReference>
<feature type="domain" description="Cns1/TTC4 wheel" evidence="6">
    <location>
        <begin position="189"/>
        <end position="314"/>
    </location>
</feature>
<proteinExistence type="inferred from homology"/>
<evidence type="ECO:0000313" key="7">
    <source>
        <dbReference type="EMBL" id="RDX55699.1"/>
    </source>
</evidence>
<evidence type="ECO:0000256" key="2">
    <source>
        <dbReference type="ARBA" id="ARBA00022803"/>
    </source>
</evidence>
<dbReference type="SMART" id="SM00028">
    <property type="entry name" value="TPR"/>
    <property type="match status" value="2"/>
</dbReference>
<reference evidence="7 8" key="1">
    <citation type="journal article" date="2018" name="Biotechnol. Biofuels">
        <title>Integrative visual omics of the white-rot fungus Polyporus brumalis exposes the biotechnological potential of its oxidative enzymes for delignifying raw plant biomass.</title>
        <authorList>
            <person name="Miyauchi S."/>
            <person name="Rancon A."/>
            <person name="Drula E."/>
            <person name="Hage H."/>
            <person name="Chaduli D."/>
            <person name="Favel A."/>
            <person name="Grisel S."/>
            <person name="Henrissat B."/>
            <person name="Herpoel-Gimbert I."/>
            <person name="Ruiz-Duenas F.J."/>
            <person name="Chevret D."/>
            <person name="Hainaut M."/>
            <person name="Lin J."/>
            <person name="Wang M."/>
            <person name="Pangilinan J."/>
            <person name="Lipzen A."/>
            <person name="Lesage-Meessen L."/>
            <person name="Navarro D."/>
            <person name="Riley R."/>
            <person name="Grigoriev I.V."/>
            <person name="Zhou S."/>
            <person name="Raouche S."/>
            <person name="Rosso M.N."/>
        </authorList>
    </citation>
    <scope>NUCLEOTIDE SEQUENCE [LARGE SCALE GENOMIC DNA]</scope>
    <source>
        <strain evidence="7 8">BRFM 1820</strain>
    </source>
</reference>
<dbReference type="SUPFAM" id="SSF48452">
    <property type="entry name" value="TPR-like"/>
    <property type="match status" value="1"/>
</dbReference>
<feature type="repeat" description="TPR" evidence="4">
    <location>
        <begin position="58"/>
        <end position="91"/>
    </location>
</feature>
<name>A0A371DT34_9APHY</name>
<dbReference type="GO" id="GO:0030544">
    <property type="term" value="F:Hsp70 protein binding"/>
    <property type="evidence" value="ECO:0007669"/>
    <property type="project" value="TreeGrafter"/>
</dbReference>
<dbReference type="PANTHER" id="PTHR46035:SF1">
    <property type="entry name" value="TETRATRICOPEPTIDE REPEAT PROTEIN 4"/>
    <property type="match status" value="1"/>
</dbReference>
<feature type="compositionally biased region" description="Basic and acidic residues" evidence="5">
    <location>
        <begin position="134"/>
        <end position="151"/>
    </location>
</feature>
<dbReference type="EMBL" id="KZ857382">
    <property type="protein sequence ID" value="RDX55699.1"/>
    <property type="molecule type" value="Genomic_DNA"/>
</dbReference>
<dbReference type="PROSITE" id="PS50005">
    <property type="entry name" value="TPR"/>
    <property type="match status" value="1"/>
</dbReference>
<protein>
    <recommendedName>
        <fullName evidence="6">Cns1/TTC4 wheel domain-containing protein</fullName>
    </recommendedName>
</protein>
<dbReference type="Proteomes" id="UP000256964">
    <property type="component" value="Unassembled WGS sequence"/>
</dbReference>
<dbReference type="CDD" id="cd21377">
    <property type="entry name" value="CTWD_Cns1-like"/>
    <property type="match status" value="1"/>
</dbReference>